<evidence type="ECO:0000313" key="10">
    <source>
        <dbReference type="EMBL" id="PIN13642.1"/>
    </source>
</evidence>
<keyword evidence="11" id="KW-1185">Reference proteome</keyword>
<evidence type="ECO:0000256" key="6">
    <source>
        <dbReference type="ARBA" id="ARBA00023136"/>
    </source>
</evidence>
<name>A0A2G9H7Z6_9LAMI</name>
<dbReference type="GO" id="GO:0005886">
    <property type="term" value="C:plasma membrane"/>
    <property type="evidence" value="ECO:0007669"/>
    <property type="project" value="TreeGrafter"/>
</dbReference>
<feature type="transmembrane region" description="Helical" evidence="8">
    <location>
        <begin position="112"/>
        <end position="135"/>
    </location>
</feature>
<evidence type="ECO:0000256" key="1">
    <source>
        <dbReference type="ARBA" id="ARBA00004141"/>
    </source>
</evidence>
<dbReference type="EMBL" id="NKXS01002437">
    <property type="protein sequence ID" value="PIN13642.1"/>
    <property type="molecule type" value="Genomic_DNA"/>
</dbReference>
<feature type="transmembrane region" description="Helical" evidence="8">
    <location>
        <begin position="77"/>
        <end position="100"/>
    </location>
</feature>
<dbReference type="STRING" id="429701.A0A2G9H7Z6"/>
<keyword evidence="6 8" id="KW-0472">Membrane</keyword>
<evidence type="ECO:0000256" key="8">
    <source>
        <dbReference type="SAM" id="Phobius"/>
    </source>
</evidence>
<comment type="subcellular location">
    <subcellularLocation>
        <location evidence="1">Membrane</location>
        <topology evidence="1">Multi-pass membrane protein</topology>
    </subcellularLocation>
</comment>
<sequence length="192" mass="21126">MASQICSNRGSPPRQPQQTDDEKYREALTNTKDNMTLVATLIATFTYSSGINPPGGLYQEGPLIGTPVAARRTAFKVFTLCNNLALFLALVIVLYLVSIIPTNHKVLHKQVVFAYCFKLAAILFMATAYGAAFVVTMKWVHIGGFEVYLLIVCGVTGLGAACHRIWLYREKRRDTLKQKDGNLGGEQGPHSC</sequence>
<reference evidence="11" key="1">
    <citation type="journal article" date="2018" name="Gigascience">
        <title>Genome assembly of the Pink Ipe (Handroanthus impetiginosus, Bignoniaceae), a highly valued, ecologically keystone Neotropical timber forest tree.</title>
        <authorList>
            <person name="Silva-Junior O.B."/>
            <person name="Grattapaglia D."/>
            <person name="Novaes E."/>
            <person name="Collevatti R.G."/>
        </authorList>
    </citation>
    <scope>NUCLEOTIDE SEQUENCE [LARGE SCALE GENOMIC DNA]</scope>
    <source>
        <strain evidence="11">cv. UFG-1</strain>
    </source>
</reference>
<keyword evidence="2 8" id="KW-0812">Transmembrane</keyword>
<dbReference type="AlphaFoldDB" id="A0A2G9H7Z6"/>
<proteinExistence type="predicted"/>
<evidence type="ECO:0000256" key="4">
    <source>
        <dbReference type="ARBA" id="ARBA00022989"/>
    </source>
</evidence>
<feature type="transmembrane region" description="Helical" evidence="8">
    <location>
        <begin position="147"/>
        <end position="167"/>
    </location>
</feature>
<dbReference type="PANTHER" id="PTHR24186">
    <property type="entry name" value="PROTEIN PHOSPHATASE 1 REGULATORY SUBUNIT"/>
    <property type="match status" value="1"/>
</dbReference>
<keyword evidence="4 8" id="KW-1133">Transmembrane helix</keyword>
<dbReference type="InterPro" id="IPR026961">
    <property type="entry name" value="PGG_dom"/>
</dbReference>
<evidence type="ECO:0000256" key="5">
    <source>
        <dbReference type="ARBA" id="ARBA00023043"/>
    </source>
</evidence>
<protein>
    <recommendedName>
        <fullName evidence="9">PGG domain-containing protein</fullName>
    </recommendedName>
</protein>
<evidence type="ECO:0000256" key="7">
    <source>
        <dbReference type="SAM" id="MobiDB-lite"/>
    </source>
</evidence>
<dbReference type="PANTHER" id="PTHR24186:SF38">
    <property type="entry name" value="ANKYRIN REPEAT FAMILY PROTEIN"/>
    <property type="match status" value="1"/>
</dbReference>
<keyword evidence="5" id="KW-0040">ANK repeat</keyword>
<evidence type="ECO:0000256" key="2">
    <source>
        <dbReference type="ARBA" id="ARBA00022692"/>
    </source>
</evidence>
<feature type="compositionally biased region" description="Polar residues" evidence="7">
    <location>
        <begin position="1"/>
        <end position="10"/>
    </location>
</feature>
<gene>
    <name evidence="10" type="ORF">CDL12_13735</name>
</gene>
<dbReference type="Proteomes" id="UP000231279">
    <property type="component" value="Unassembled WGS sequence"/>
</dbReference>
<keyword evidence="3" id="KW-0677">Repeat</keyword>
<accession>A0A2G9H7Z6</accession>
<dbReference type="Pfam" id="PF13962">
    <property type="entry name" value="PGG"/>
    <property type="match status" value="1"/>
</dbReference>
<organism evidence="10 11">
    <name type="scientific">Handroanthus impetiginosus</name>
    <dbReference type="NCBI Taxonomy" id="429701"/>
    <lineage>
        <taxon>Eukaryota</taxon>
        <taxon>Viridiplantae</taxon>
        <taxon>Streptophyta</taxon>
        <taxon>Embryophyta</taxon>
        <taxon>Tracheophyta</taxon>
        <taxon>Spermatophyta</taxon>
        <taxon>Magnoliopsida</taxon>
        <taxon>eudicotyledons</taxon>
        <taxon>Gunneridae</taxon>
        <taxon>Pentapetalae</taxon>
        <taxon>asterids</taxon>
        <taxon>lamiids</taxon>
        <taxon>Lamiales</taxon>
        <taxon>Bignoniaceae</taxon>
        <taxon>Crescentiina</taxon>
        <taxon>Tabebuia alliance</taxon>
        <taxon>Handroanthus</taxon>
    </lineage>
</organism>
<evidence type="ECO:0000313" key="11">
    <source>
        <dbReference type="Proteomes" id="UP000231279"/>
    </source>
</evidence>
<feature type="region of interest" description="Disordered" evidence="7">
    <location>
        <begin position="1"/>
        <end position="22"/>
    </location>
</feature>
<dbReference type="OrthoDB" id="681126at2759"/>
<comment type="caution">
    <text evidence="10">The sequence shown here is derived from an EMBL/GenBank/DDBJ whole genome shotgun (WGS) entry which is preliminary data.</text>
</comment>
<evidence type="ECO:0000259" key="9">
    <source>
        <dbReference type="Pfam" id="PF13962"/>
    </source>
</evidence>
<feature type="domain" description="PGG" evidence="9">
    <location>
        <begin position="26"/>
        <end position="135"/>
    </location>
</feature>
<evidence type="ECO:0000256" key="3">
    <source>
        <dbReference type="ARBA" id="ARBA00022737"/>
    </source>
</evidence>